<evidence type="ECO:0000313" key="3">
    <source>
        <dbReference type="Proteomes" id="UP000765509"/>
    </source>
</evidence>
<accession>A0A9Q3HPB2</accession>
<proteinExistence type="predicted"/>
<organism evidence="2 3">
    <name type="scientific">Austropuccinia psidii MF-1</name>
    <dbReference type="NCBI Taxonomy" id="1389203"/>
    <lineage>
        <taxon>Eukaryota</taxon>
        <taxon>Fungi</taxon>
        <taxon>Dikarya</taxon>
        <taxon>Basidiomycota</taxon>
        <taxon>Pucciniomycotina</taxon>
        <taxon>Pucciniomycetes</taxon>
        <taxon>Pucciniales</taxon>
        <taxon>Sphaerophragmiaceae</taxon>
        <taxon>Austropuccinia</taxon>
    </lineage>
</organism>
<evidence type="ECO:0000256" key="1">
    <source>
        <dbReference type="SAM" id="SignalP"/>
    </source>
</evidence>
<gene>
    <name evidence="2" type="ORF">O181_051182</name>
</gene>
<evidence type="ECO:0000313" key="2">
    <source>
        <dbReference type="EMBL" id="MBW0511467.1"/>
    </source>
</evidence>
<dbReference type="Proteomes" id="UP000765509">
    <property type="component" value="Unassembled WGS sequence"/>
</dbReference>
<keyword evidence="3" id="KW-1185">Reference proteome</keyword>
<protein>
    <recommendedName>
        <fullName evidence="4">Secreted protein</fullName>
    </recommendedName>
</protein>
<reference evidence="2" key="1">
    <citation type="submission" date="2021-03" db="EMBL/GenBank/DDBJ databases">
        <title>Draft genome sequence of rust myrtle Austropuccinia psidii MF-1, a brazilian biotype.</title>
        <authorList>
            <person name="Quecine M.C."/>
            <person name="Pachon D.M.R."/>
            <person name="Bonatelli M.L."/>
            <person name="Correr F.H."/>
            <person name="Franceschini L.M."/>
            <person name="Leite T.F."/>
            <person name="Margarido G.R.A."/>
            <person name="Almeida C.A."/>
            <person name="Ferrarezi J.A."/>
            <person name="Labate C.A."/>
        </authorList>
    </citation>
    <scope>NUCLEOTIDE SEQUENCE</scope>
    <source>
        <strain evidence="2">MF-1</strain>
    </source>
</reference>
<dbReference type="AlphaFoldDB" id="A0A9Q3HPB2"/>
<keyword evidence="1" id="KW-0732">Signal</keyword>
<comment type="caution">
    <text evidence="2">The sequence shown here is derived from an EMBL/GenBank/DDBJ whole genome shotgun (WGS) entry which is preliminary data.</text>
</comment>
<evidence type="ECO:0008006" key="4">
    <source>
        <dbReference type="Google" id="ProtNLM"/>
    </source>
</evidence>
<sequence>MLALSFSNKKMLSLAFKFQLLIVCLAFTLASAVSAKPAVSNQTCQHGLVSQRGAKAVICNPDATRRFECPFNQCHITIKSRNYDLWNYHFTACKTNGKHPTTINALHPYVFTVANDNKGVVVLSGWYFVDNTHWQNVQANFTCPFEQHPLNEVRAHCGGCTVI</sequence>
<dbReference type="EMBL" id="AVOT02022200">
    <property type="protein sequence ID" value="MBW0511467.1"/>
    <property type="molecule type" value="Genomic_DNA"/>
</dbReference>
<feature type="chain" id="PRO_5040423855" description="Secreted protein" evidence="1">
    <location>
        <begin position="36"/>
        <end position="163"/>
    </location>
</feature>
<feature type="signal peptide" evidence="1">
    <location>
        <begin position="1"/>
        <end position="35"/>
    </location>
</feature>
<name>A0A9Q3HPB2_9BASI</name>